<gene>
    <name evidence="3" type="ORF">GP954_12610</name>
</gene>
<dbReference type="Proteomes" id="UP000480485">
    <property type="component" value="Unassembled WGS sequence"/>
</dbReference>
<proteinExistence type="inferred from homology"/>
<evidence type="ECO:0000259" key="2">
    <source>
        <dbReference type="Pfam" id="PF17482"/>
    </source>
</evidence>
<evidence type="ECO:0000256" key="1">
    <source>
        <dbReference type="ARBA" id="ARBA00008005"/>
    </source>
</evidence>
<protein>
    <submittedName>
        <fullName evidence="3">Phage tail protein</fullName>
    </submittedName>
</protein>
<dbReference type="InterPro" id="IPR052042">
    <property type="entry name" value="Tail_sheath_structural"/>
</dbReference>
<organism evidence="3 4">
    <name type="scientific">Escherichia coli</name>
    <dbReference type="NCBI Taxonomy" id="562"/>
    <lineage>
        <taxon>Bacteria</taxon>
        <taxon>Pseudomonadati</taxon>
        <taxon>Pseudomonadota</taxon>
        <taxon>Gammaproteobacteria</taxon>
        <taxon>Enterobacterales</taxon>
        <taxon>Enterobacteriaceae</taxon>
        <taxon>Escherichia</taxon>
    </lineage>
</organism>
<evidence type="ECO:0000313" key="3">
    <source>
        <dbReference type="EMBL" id="MWT85980.1"/>
    </source>
</evidence>
<dbReference type="PANTHER" id="PTHR35861:SF1">
    <property type="entry name" value="PHAGE TAIL SHEATH PROTEIN"/>
    <property type="match status" value="1"/>
</dbReference>
<comment type="caution">
    <text evidence="3">The sequence shown here is derived from an EMBL/GenBank/DDBJ whole genome shotgun (WGS) entry which is preliminary data.</text>
</comment>
<dbReference type="EMBL" id="WTRN01000201">
    <property type="protein sequence ID" value="MWT85980.1"/>
    <property type="molecule type" value="Genomic_DNA"/>
</dbReference>
<dbReference type="RefSeq" id="WP_284695034.1">
    <property type="nucleotide sequence ID" value="NZ_WTRE01000045.1"/>
</dbReference>
<accession>A0A6D0K5S3</accession>
<evidence type="ECO:0000313" key="4">
    <source>
        <dbReference type="Proteomes" id="UP000480485"/>
    </source>
</evidence>
<dbReference type="AlphaFoldDB" id="A0A6D0K5S3"/>
<feature type="domain" description="Tail sheath protein C-terminal" evidence="2">
    <location>
        <begin position="2"/>
        <end position="93"/>
    </location>
</feature>
<reference evidence="3 4" key="1">
    <citation type="submission" date="2019-12" db="EMBL/GenBank/DDBJ databases">
        <title>Enteriobacteria Tanzani isolates_8377-8380.</title>
        <authorList>
            <person name="Subbiah M."/>
            <person name="Call D."/>
        </authorList>
    </citation>
    <scope>NUCLEOTIDE SEQUENCE [LARGE SCALE GENOMIC DNA]</scope>
    <source>
        <strain evidence="3 4">8378wC7</strain>
    </source>
</reference>
<sequence>ESVRRTADVIEDSIQEAMLPYVDRPLDRDVADDILGSINAYMRQLKNLGAIHGGSAWLNDELNTAENLAAGWLYIDYDFGPKSPLERLTLRTMINNKLAQEELTV</sequence>
<comment type="similarity">
    <text evidence="1">Belongs to the myoviridae tail sheath protein family.</text>
</comment>
<name>A0A6D0K5S3_ECOLX</name>
<dbReference type="InterPro" id="IPR020287">
    <property type="entry name" value="Tail_sheath_C"/>
</dbReference>
<dbReference type="Pfam" id="PF17482">
    <property type="entry name" value="Phage_sheath_1C"/>
    <property type="match status" value="1"/>
</dbReference>
<feature type="non-terminal residue" evidence="3">
    <location>
        <position position="1"/>
    </location>
</feature>
<dbReference type="PANTHER" id="PTHR35861">
    <property type="match status" value="1"/>
</dbReference>